<name>Q08SG2_STIAD</name>
<dbReference type="Gene3D" id="3.30.1120.40">
    <property type="entry name" value="Stage V sporulation protein G"/>
    <property type="match status" value="1"/>
</dbReference>
<comment type="caution">
    <text evidence="6">The sequence shown here is derived from an EMBL/GenBank/DDBJ whole genome shotgun (WGS) entry which is preliminary data.</text>
</comment>
<dbReference type="InterPro" id="IPR036751">
    <property type="entry name" value="SpoVG_sf"/>
</dbReference>
<dbReference type="PANTHER" id="PTHR38429">
    <property type="entry name" value="SEPTATION PROTEIN SPOVG-RELATED"/>
    <property type="match status" value="1"/>
</dbReference>
<keyword evidence="2 4" id="KW-0717">Septation</keyword>
<proteinExistence type="inferred from homology"/>
<reference evidence="6 7" key="1">
    <citation type="submission" date="2006-04" db="EMBL/GenBank/DDBJ databases">
        <authorList>
            <person name="Nierman W.C."/>
        </authorList>
    </citation>
    <scope>NUCLEOTIDE SEQUENCE [LARGE SCALE GENOMIC DNA]</scope>
    <source>
        <strain evidence="6 7">DW4/3-1</strain>
    </source>
</reference>
<feature type="compositionally biased region" description="Basic residues" evidence="5">
    <location>
        <begin position="241"/>
        <end position="250"/>
    </location>
</feature>
<evidence type="ECO:0000313" key="7">
    <source>
        <dbReference type="Proteomes" id="UP000032702"/>
    </source>
</evidence>
<evidence type="ECO:0000313" key="6">
    <source>
        <dbReference type="EMBL" id="EAU63420.1"/>
    </source>
</evidence>
<sequence length="403" mass="43816">MVENFFSPFDGRGGQLELRVAHHLRLIVAVIDLRLEDLDTLLAVYGTLDAADQFFRLSGEHGAADNLYPPDIFGELVHELIPCPQGRRARGYSVRGSMESTFPVFQPLGPQRAHGARAWLPACPSGVDALLARLLKEPPPKFTREATGGGDNRAGIDPVSGGAGNLLHLTRFGGAAVAEPDGRALHAHLPPAGRGRGTQPPDARRLRALAAGLHELQAHHRERGPDTAVRAPSHARQPPGHPRRGPHLRHHQRLSPGILDAPRPALAAVLTGFQRPLREQLAFSGRSVRVFPPAPIFRVLVGGSMNITDVRVFPVTEDKLKAYVTITLDHCFVIRDLKVIHGASGLFIAMPAKKRKDGTYKDIAHPLNADTRTEMERVILSEYERQTQQGHLGASALLAAEAD</sequence>
<dbReference type="GO" id="GO:0000917">
    <property type="term" value="P:division septum assembly"/>
    <property type="evidence" value="ECO:0007669"/>
    <property type="project" value="UniProtKB-KW"/>
</dbReference>
<dbReference type="EMBL" id="AAMD01000164">
    <property type="protein sequence ID" value="EAU63420.1"/>
    <property type="molecule type" value="Genomic_DNA"/>
</dbReference>
<dbReference type="Pfam" id="PF04026">
    <property type="entry name" value="SpoVG"/>
    <property type="match status" value="1"/>
</dbReference>
<evidence type="ECO:0000256" key="5">
    <source>
        <dbReference type="SAM" id="MobiDB-lite"/>
    </source>
</evidence>
<gene>
    <name evidence="4" type="primary">spoVG</name>
    <name evidence="6" type="ORF">STIAU_0968</name>
</gene>
<dbReference type="HAMAP" id="MF_00819">
    <property type="entry name" value="SpoVG"/>
    <property type="match status" value="1"/>
</dbReference>
<dbReference type="PATRIC" id="fig|378806.16.peg.2286"/>
<dbReference type="Proteomes" id="UP000032702">
    <property type="component" value="Unassembled WGS sequence"/>
</dbReference>
<evidence type="ECO:0000256" key="1">
    <source>
        <dbReference type="ARBA" id="ARBA00022618"/>
    </source>
</evidence>
<dbReference type="GO" id="GO:0030435">
    <property type="term" value="P:sporulation resulting in formation of a cellular spore"/>
    <property type="evidence" value="ECO:0007669"/>
    <property type="project" value="InterPro"/>
</dbReference>
<dbReference type="AlphaFoldDB" id="Q08SG2"/>
<comment type="function">
    <text evidence="4">Could be involved in septation.</text>
</comment>
<comment type="similarity">
    <text evidence="4">Belongs to the SpoVG family.</text>
</comment>
<dbReference type="InterPro" id="IPR007170">
    <property type="entry name" value="SpoVG"/>
</dbReference>
<keyword evidence="3 4" id="KW-0131">Cell cycle</keyword>
<dbReference type="NCBIfam" id="NF009749">
    <property type="entry name" value="PRK13259.1"/>
    <property type="match status" value="1"/>
</dbReference>
<accession>Q08SG2</accession>
<feature type="region of interest" description="Disordered" evidence="5">
    <location>
        <begin position="219"/>
        <end position="250"/>
    </location>
</feature>
<evidence type="ECO:0000256" key="3">
    <source>
        <dbReference type="ARBA" id="ARBA00023306"/>
    </source>
</evidence>
<dbReference type="PANTHER" id="PTHR38429:SF1">
    <property type="entry name" value="SEPTATION PROTEIN SPOVG-RELATED"/>
    <property type="match status" value="1"/>
</dbReference>
<keyword evidence="1 4" id="KW-0132">Cell division</keyword>
<organism evidence="6 7">
    <name type="scientific">Stigmatella aurantiaca (strain DW4/3-1)</name>
    <dbReference type="NCBI Taxonomy" id="378806"/>
    <lineage>
        <taxon>Bacteria</taxon>
        <taxon>Pseudomonadati</taxon>
        <taxon>Myxococcota</taxon>
        <taxon>Myxococcia</taxon>
        <taxon>Myxococcales</taxon>
        <taxon>Cystobacterineae</taxon>
        <taxon>Archangiaceae</taxon>
        <taxon>Stigmatella</taxon>
    </lineage>
</organism>
<evidence type="ECO:0000256" key="2">
    <source>
        <dbReference type="ARBA" id="ARBA00023210"/>
    </source>
</evidence>
<evidence type="ECO:0000256" key="4">
    <source>
        <dbReference type="HAMAP-Rule" id="MF_00819"/>
    </source>
</evidence>
<protein>
    <recommendedName>
        <fullName evidence="4">Putative septation protein SpoVG</fullName>
    </recommendedName>
</protein>
<dbReference type="SUPFAM" id="SSF160537">
    <property type="entry name" value="SpoVG-like"/>
    <property type="match status" value="1"/>
</dbReference>